<sequence>MYDKIKKELIFMSDTINDFFDSLEKENLSGKEMREKIDEFIKQNNIDYEDLADEEDLYYYLDMAFQAETEQEAIKYAKKALKIEPDNIDAQVIIAENSIYDHIKLLNKFEKIKKAAEQKLVEQHLLTEENIGDFWLLTETRPYMRLLYNRMRLLLDCGKIGMAKNACLEILDLNNDDNLGARFILMHIYAYFEDEKSAVKLFERYDCQKSTQFLLPLSTLYYKLGKTRKATAYIKELVNINKDTHNFFNRLVIGEGLSDIKFGMYGYRANSIEELAIDVTDNKFLFVNCGVYFKWVLKTIKSID</sequence>
<accession>A0ABR7HL78</accession>
<gene>
    <name evidence="1" type="ORF">H8R91_06830</name>
</gene>
<comment type="caution">
    <text evidence="1">The sequence shown here is derived from an EMBL/GenBank/DDBJ whole genome shotgun (WGS) entry which is preliminary data.</text>
</comment>
<evidence type="ECO:0008006" key="3">
    <source>
        <dbReference type="Google" id="ProtNLM"/>
    </source>
</evidence>
<protein>
    <recommendedName>
        <fullName evidence="3">Tetratricopeptide repeat protein</fullName>
    </recommendedName>
</protein>
<dbReference type="RefSeq" id="WP_186935401.1">
    <property type="nucleotide sequence ID" value="NZ_JACOPS010000003.1"/>
</dbReference>
<dbReference type="SUPFAM" id="SSF48452">
    <property type="entry name" value="TPR-like"/>
    <property type="match status" value="1"/>
</dbReference>
<dbReference type="EMBL" id="JACOPS010000003">
    <property type="protein sequence ID" value="MBC5728232.1"/>
    <property type="molecule type" value="Genomic_DNA"/>
</dbReference>
<organism evidence="1 2">
    <name type="scientific">Ruminococcus intestinalis</name>
    <dbReference type="NCBI Taxonomy" id="2763066"/>
    <lineage>
        <taxon>Bacteria</taxon>
        <taxon>Bacillati</taxon>
        <taxon>Bacillota</taxon>
        <taxon>Clostridia</taxon>
        <taxon>Eubacteriales</taxon>
        <taxon>Oscillospiraceae</taxon>
        <taxon>Ruminococcus</taxon>
    </lineage>
</organism>
<keyword evidence="2" id="KW-1185">Reference proteome</keyword>
<dbReference type="InterPro" id="IPR011990">
    <property type="entry name" value="TPR-like_helical_dom_sf"/>
</dbReference>
<evidence type="ECO:0000313" key="1">
    <source>
        <dbReference type="EMBL" id="MBC5728232.1"/>
    </source>
</evidence>
<dbReference type="Proteomes" id="UP000636755">
    <property type="component" value="Unassembled WGS sequence"/>
</dbReference>
<reference evidence="1 2" key="1">
    <citation type="submission" date="2020-08" db="EMBL/GenBank/DDBJ databases">
        <title>Genome public.</title>
        <authorList>
            <person name="Liu C."/>
            <person name="Sun Q."/>
        </authorList>
    </citation>
    <scope>NUCLEOTIDE SEQUENCE [LARGE SCALE GENOMIC DNA]</scope>
    <source>
        <strain evidence="1 2">NSJ-71</strain>
    </source>
</reference>
<evidence type="ECO:0000313" key="2">
    <source>
        <dbReference type="Proteomes" id="UP000636755"/>
    </source>
</evidence>
<name>A0ABR7HL78_9FIRM</name>
<dbReference type="Gene3D" id="1.25.40.10">
    <property type="entry name" value="Tetratricopeptide repeat domain"/>
    <property type="match status" value="1"/>
</dbReference>
<proteinExistence type="predicted"/>